<dbReference type="Gene3D" id="1.10.10.10">
    <property type="entry name" value="Winged helix-like DNA-binding domain superfamily/Winged helix DNA-binding domain"/>
    <property type="match status" value="1"/>
</dbReference>
<feature type="modified residue" description="4-aspartylphosphate" evidence="3">
    <location>
        <position position="53"/>
    </location>
</feature>
<dbReference type="PROSITE" id="PS50110">
    <property type="entry name" value="RESPONSE_REGULATORY"/>
    <property type="match status" value="1"/>
</dbReference>
<dbReference type="PANTHER" id="PTHR45566">
    <property type="entry name" value="HTH-TYPE TRANSCRIPTIONAL REGULATOR YHJB-RELATED"/>
    <property type="match status" value="1"/>
</dbReference>
<organism evidence="6 7">
    <name type="scientific">Celeribacter arenosi</name>
    <dbReference type="NCBI Taxonomy" id="792649"/>
    <lineage>
        <taxon>Bacteria</taxon>
        <taxon>Pseudomonadati</taxon>
        <taxon>Pseudomonadota</taxon>
        <taxon>Alphaproteobacteria</taxon>
        <taxon>Rhodobacterales</taxon>
        <taxon>Roseobacteraceae</taxon>
        <taxon>Celeribacter</taxon>
    </lineage>
</organism>
<reference evidence="7" key="1">
    <citation type="journal article" date="2019" name="Int. J. Syst. Evol. Microbiol.">
        <title>The Global Catalogue of Microorganisms (GCM) 10K type strain sequencing project: providing services to taxonomists for standard genome sequencing and annotation.</title>
        <authorList>
            <consortium name="The Broad Institute Genomics Platform"/>
            <consortium name="The Broad Institute Genome Sequencing Center for Infectious Disease"/>
            <person name="Wu L."/>
            <person name="Ma J."/>
        </authorList>
    </citation>
    <scope>NUCLEOTIDE SEQUENCE [LARGE SCALE GENOMIC DNA]</scope>
    <source>
        <strain evidence="7">JCM 17190</strain>
    </source>
</reference>
<dbReference type="SMART" id="SM00448">
    <property type="entry name" value="REC"/>
    <property type="match status" value="1"/>
</dbReference>
<keyword evidence="7" id="KW-1185">Reference proteome</keyword>
<dbReference type="SUPFAM" id="SSF46894">
    <property type="entry name" value="C-terminal effector domain of the bipartite response regulators"/>
    <property type="match status" value="1"/>
</dbReference>
<feature type="domain" description="Response regulatory" evidence="5">
    <location>
        <begin position="2"/>
        <end position="118"/>
    </location>
</feature>
<dbReference type="EMBL" id="BAABDF010000006">
    <property type="protein sequence ID" value="GAA3862799.1"/>
    <property type="molecule type" value="Genomic_DNA"/>
</dbReference>
<dbReference type="RefSeq" id="WP_344844890.1">
    <property type="nucleotide sequence ID" value="NZ_BAABDF010000006.1"/>
</dbReference>
<evidence type="ECO:0000256" key="1">
    <source>
        <dbReference type="ARBA" id="ARBA00022553"/>
    </source>
</evidence>
<sequence length="200" mass="21919">MRILIADDHDLVRDTIAIFLESEGMSEIKTVENLDAAVAAVRENGAYDLVLLDYNMPGMDGLNGLRRMKEVNEDKPVAILSGSANPSIAKDAIASGAAGFVPKTLGARSMVSAIRFMAVGEVFLPYEFMQQAEEKTVGNLTERETEVLRGLSEGKSNKEIARDLELQEVTIKLHVKTLCRKLGAKNRTQAAMIARDRKLV</sequence>
<gene>
    <name evidence="6" type="ORF">GCM10022404_11670</name>
</gene>
<dbReference type="Gene3D" id="3.40.50.2300">
    <property type="match status" value="1"/>
</dbReference>
<dbReference type="PROSITE" id="PS50043">
    <property type="entry name" value="HTH_LUXR_2"/>
    <property type="match status" value="1"/>
</dbReference>
<dbReference type="CDD" id="cd17535">
    <property type="entry name" value="REC_NarL-like"/>
    <property type="match status" value="1"/>
</dbReference>
<dbReference type="Pfam" id="PF00196">
    <property type="entry name" value="GerE"/>
    <property type="match status" value="1"/>
</dbReference>
<feature type="domain" description="HTH luxR-type" evidence="4">
    <location>
        <begin position="133"/>
        <end position="198"/>
    </location>
</feature>
<dbReference type="InterPro" id="IPR000792">
    <property type="entry name" value="Tscrpt_reg_LuxR_C"/>
</dbReference>
<evidence type="ECO:0000259" key="5">
    <source>
        <dbReference type="PROSITE" id="PS50110"/>
    </source>
</evidence>
<keyword evidence="1 3" id="KW-0597">Phosphoprotein</keyword>
<dbReference type="SUPFAM" id="SSF52172">
    <property type="entry name" value="CheY-like"/>
    <property type="match status" value="1"/>
</dbReference>
<dbReference type="InterPro" id="IPR036388">
    <property type="entry name" value="WH-like_DNA-bd_sf"/>
</dbReference>
<dbReference type="CDD" id="cd06170">
    <property type="entry name" value="LuxR_C_like"/>
    <property type="match status" value="1"/>
</dbReference>
<dbReference type="PRINTS" id="PR00038">
    <property type="entry name" value="HTHLUXR"/>
</dbReference>
<dbReference type="Pfam" id="PF00072">
    <property type="entry name" value="Response_reg"/>
    <property type="match status" value="1"/>
</dbReference>
<protein>
    <submittedName>
        <fullName evidence="6">Response regulator transcription factor</fullName>
    </submittedName>
</protein>
<keyword evidence="2" id="KW-0238">DNA-binding</keyword>
<accession>A0ABP7K2X5</accession>
<dbReference type="InterPro" id="IPR001789">
    <property type="entry name" value="Sig_transdc_resp-reg_receiver"/>
</dbReference>
<dbReference type="InterPro" id="IPR011006">
    <property type="entry name" value="CheY-like_superfamily"/>
</dbReference>
<dbReference type="InterPro" id="IPR016032">
    <property type="entry name" value="Sig_transdc_resp-reg_C-effctor"/>
</dbReference>
<dbReference type="Proteomes" id="UP001399917">
    <property type="component" value="Unassembled WGS sequence"/>
</dbReference>
<evidence type="ECO:0000256" key="2">
    <source>
        <dbReference type="ARBA" id="ARBA00023125"/>
    </source>
</evidence>
<dbReference type="InterPro" id="IPR058245">
    <property type="entry name" value="NreC/VraR/RcsB-like_REC"/>
</dbReference>
<dbReference type="PANTHER" id="PTHR45566:SF2">
    <property type="entry name" value="NARL SUBFAMILY"/>
    <property type="match status" value="1"/>
</dbReference>
<evidence type="ECO:0000256" key="3">
    <source>
        <dbReference type="PROSITE-ProRule" id="PRU00169"/>
    </source>
</evidence>
<evidence type="ECO:0000313" key="7">
    <source>
        <dbReference type="Proteomes" id="UP001399917"/>
    </source>
</evidence>
<evidence type="ECO:0000259" key="4">
    <source>
        <dbReference type="PROSITE" id="PS50043"/>
    </source>
</evidence>
<name>A0ABP7K2X5_9RHOB</name>
<dbReference type="SMART" id="SM00421">
    <property type="entry name" value="HTH_LUXR"/>
    <property type="match status" value="1"/>
</dbReference>
<dbReference type="InterPro" id="IPR051015">
    <property type="entry name" value="EvgA-like"/>
</dbReference>
<comment type="caution">
    <text evidence="6">The sequence shown here is derived from an EMBL/GenBank/DDBJ whole genome shotgun (WGS) entry which is preliminary data.</text>
</comment>
<evidence type="ECO:0000313" key="6">
    <source>
        <dbReference type="EMBL" id="GAA3862799.1"/>
    </source>
</evidence>
<proteinExistence type="predicted"/>